<accession>A0A5N5WZ99</accession>
<evidence type="ECO:0000259" key="2">
    <source>
        <dbReference type="Pfam" id="PF11563"/>
    </source>
</evidence>
<dbReference type="GO" id="GO:0019825">
    <property type="term" value="F:oxygen binding"/>
    <property type="evidence" value="ECO:0007669"/>
    <property type="project" value="InterPro"/>
</dbReference>
<proteinExistence type="predicted"/>
<protein>
    <submittedName>
        <fullName evidence="3">Protoglobin-domain-containing protein</fullName>
    </submittedName>
</protein>
<dbReference type="Gene3D" id="1.10.490.10">
    <property type="entry name" value="Globins"/>
    <property type="match status" value="1"/>
</dbReference>
<keyword evidence="4" id="KW-1185">Reference proteome</keyword>
<organism evidence="3 4">
    <name type="scientific">Aspergillus leporis</name>
    <dbReference type="NCBI Taxonomy" id="41062"/>
    <lineage>
        <taxon>Eukaryota</taxon>
        <taxon>Fungi</taxon>
        <taxon>Dikarya</taxon>
        <taxon>Ascomycota</taxon>
        <taxon>Pezizomycotina</taxon>
        <taxon>Eurotiomycetes</taxon>
        <taxon>Eurotiomycetidae</taxon>
        <taxon>Eurotiales</taxon>
        <taxon>Aspergillaceae</taxon>
        <taxon>Aspergillus</taxon>
        <taxon>Aspergillus subgen. Circumdati</taxon>
    </lineage>
</organism>
<evidence type="ECO:0000313" key="4">
    <source>
        <dbReference type="Proteomes" id="UP000326565"/>
    </source>
</evidence>
<dbReference type="InterPro" id="IPR012292">
    <property type="entry name" value="Globin/Proto"/>
</dbReference>
<feature type="compositionally biased region" description="Polar residues" evidence="1">
    <location>
        <begin position="230"/>
        <end position="243"/>
    </location>
</feature>
<sequence>MDPLSPVKNDIRHVERKELYTDFGRRMEYLQTFLSFTDDDIIIFNKGSKYLKAAIPRLTHRLYEKMLEFDITARALRTRSTASDAHIDDLFTIDSPHVQRRKIFWKWYLTRLCSDPGQIEYWEYLEKVGRMHTGKVLMHPLTIEYMHMNACLGYVKELLLETISVHPDMTVKFKFALIRSLSKVLCIQNDLISKCYIHEGQEFTDEASNTDNASNTDTTSNMDSCSTMDNASTTNSEVSSVAQDKQGHPSCLIPGFGQSRPNSAEDVRSSRDRSASASVSVDLDRVSSTAEKAVSLDRPSTSGSHPIAYSTSPAFASPFAVGHIHNFETKIWSGGMKQKRRV</sequence>
<dbReference type="OrthoDB" id="10027058at2759"/>
<dbReference type="InterPro" id="IPR044398">
    <property type="entry name" value="Globin-sensor_dom"/>
</dbReference>
<dbReference type="AlphaFoldDB" id="A0A5N5WZ99"/>
<dbReference type="EMBL" id="ML732219">
    <property type="protein sequence ID" value="KAB8073878.1"/>
    <property type="molecule type" value="Genomic_DNA"/>
</dbReference>
<dbReference type="Proteomes" id="UP000326565">
    <property type="component" value="Unassembled WGS sequence"/>
</dbReference>
<feature type="compositionally biased region" description="Basic and acidic residues" evidence="1">
    <location>
        <begin position="263"/>
        <end position="274"/>
    </location>
</feature>
<dbReference type="Pfam" id="PF11563">
    <property type="entry name" value="Protoglobin"/>
    <property type="match status" value="1"/>
</dbReference>
<feature type="compositionally biased region" description="Low complexity" evidence="1">
    <location>
        <begin position="207"/>
        <end position="229"/>
    </location>
</feature>
<evidence type="ECO:0000313" key="3">
    <source>
        <dbReference type="EMBL" id="KAB8073878.1"/>
    </source>
</evidence>
<dbReference type="GO" id="GO:0020037">
    <property type="term" value="F:heme binding"/>
    <property type="evidence" value="ECO:0007669"/>
    <property type="project" value="InterPro"/>
</dbReference>
<reference evidence="3 4" key="1">
    <citation type="submission" date="2019-04" db="EMBL/GenBank/DDBJ databases">
        <title>Friends and foes A comparative genomics study of 23 Aspergillus species from section Flavi.</title>
        <authorList>
            <consortium name="DOE Joint Genome Institute"/>
            <person name="Kjaerbolling I."/>
            <person name="Vesth T."/>
            <person name="Frisvad J.C."/>
            <person name="Nybo J.L."/>
            <person name="Theobald S."/>
            <person name="Kildgaard S."/>
            <person name="Isbrandt T."/>
            <person name="Kuo A."/>
            <person name="Sato A."/>
            <person name="Lyhne E.K."/>
            <person name="Kogle M.E."/>
            <person name="Wiebenga A."/>
            <person name="Kun R.S."/>
            <person name="Lubbers R.J."/>
            <person name="Makela M.R."/>
            <person name="Barry K."/>
            <person name="Chovatia M."/>
            <person name="Clum A."/>
            <person name="Daum C."/>
            <person name="Haridas S."/>
            <person name="He G."/>
            <person name="LaButti K."/>
            <person name="Lipzen A."/>
            <person name="Mondo S."/>
            <person name="Riley R."/>
            <person name="Salamov A."/>
            <person name="Simmons B.A."/>
            <person name="Magnuson J.K."/>
            <person name="Henrissat B."/>
            <person name="Mortensen U.H."/>
            <person name="Larsen T.O."/>
            <person name="Devries R.P."/>
            <person name="Grigoriev I.V."/>
            <person name="Machida M."/>
            <person name="Baker S.E."/>
            <person name="Andersen M.R."/>
        </authorList>
    </citation>
    <scope>NUCLEOTIDE SEQUENCE [LARGE SCALE GENOMIC DNA]</scope>
    <source>
        <strain evidence="3 4">CBS 151.66</strain>
    </source>
</reference>
<dbReference type="PANTHER" id="PTHR42071:SF1">
    <property type="entry name" value="GLOBIN-SENSOR DOMAIN-CONTAINING PROTEIN"/>
    <property type="match status" value="1"/>
</dbReference>
<dbReference type="PANTHER" id="PTHR42071">
    <property type="entry name" value="PROTOGLOBIN DOMAIN-CONTAINING PROTEIN"/>
    <property type="match status" value="1"/>
</dbReference>
<gene>
    <name evidence="3" type="ORF">BDV29DRAFT_132009</name>
</gene>
<evidence type="ECO:0000256" key="1">
    <source>
        <dbReference type="SAM" id="MobiDB-lite"/>
    </source>
</evidence>
<name>A0A5N5WZ99_9EURO</name>
<feature type="region of interest" description="Disordered" evidence="1">
    <location>
        <begin position="206"/>
        <end position="305"/>
    </location>
</feature>
<feature type="domain" description="Globin-sensor" evidence="2">
    <location>
        <begin position="26"/>
        <end position="202"/>
    </location>
</feature>